<evidence type="ECO:0000313" key="2">
    <source>
        <dbReference type="EMBL" id="KKI51078.1"/>
    </source>
</evidence>
<evidence type="ECO:0000259" key="1">
    <source>
        <dbReference type="Pfam" id="PF13192"/>
    </source>
</evidence>
<keyword evidence="3" id="KW-1185">Reference proteome</keyword>
<dbReference type="PATRIC" id="fig|270498.16.peg.906"/>
<sequence length="87" mass="10325">MAKQVKMMMLDTCPHCKRALELIDELEQEHPEYKQVQIEKIEENREADKTKGYDYWYVPTFFVDGVKVHEGVPTKEKINEVFVHALK</sequence>
<feature type="domain" description="Thioredoxin-like fold" evidence="1">
    <location>
        <begin position="5"/>
        <end position="81"/>
    </location>
</feature>
<organism evidence="2 3">
    <name type="scientific">Christensenella hongkongensis</name>
    <dbReference type="NCBI Taxonomy" id="270498"/>
    <lineage>
        <taxon>Bacteria</taxon>
        <taxon>Bacillati</taxon>
        <taxon>Bacillota</taxon>
        <taxon>Clostridia</taxon>
        <taxon>Christensenellales</taxon>
        <taxon>Christensenellaceae</taxon>
        <taxon>Christensenella</taxon>
    </lineage>
</organism>
<dbReference type="Gene3D" id="3.40.30.10">
    <property type="entry name" value="Glutaredoxin"/>
    <property type="match status" value="1"/>
</dbReference>
<dbReference type="Pfam" id="PF13192">
    <property type="entry name" value="Thioredoxin_3"/>
    <property type="match status" value="1"/>
</dbReference>
<name>A0A0M2NFZ4_9FIRM</name>
<dbReference type="RefSeq" id="WP_046443334.1">
    <property type="nucleotide sequence ID" value="NZ_CAUERS010000193.1"/>
</dbReference>
<dbReference type="InterPro" id="IPR036249">
    <property type="entry name" value="Thioredoxin-like_sf"/>
</dbReference>
<dbReference type="SUPFAM" id="SSF52833">
    <property type="entry name" value="Thioredoxin-like"/>
    <property type="match status" value="1"/>
</dbReference>
<gene>
    <name evidence="2" type="ORF">CHK_1465</name>
</gene>
<dbReference type="InterPro" id="IPR012336">
    <property type="entry name" value="Thioredoxin-like_fold"/>
</dbReference>
<dbReference type="CDD" id="cd02947">
    <property type="entry name" value="TRX_family"/>
    <property type="match status" value="1"/>
</dbReference>
<proteinExistence type="predicted"/>
<comment type="caution">
    <text evidence="2">The sequence shown here is derived from an EMBL/GenBank/DDBJ whole genome shotgun (WGS) entry which is preliminary data.</text>
</comment>
<protein>
    <recommendedName>
        <fullName evidence="1">Thioredoxin-like fold domain-containing protein</fullName>
    </recommendedName>
</protein>
<dbReference type="AlphaFoldDB" id="A0A0M2NFZ4"/>
<dbReference type="STRING" id="270498.CHK_1465"/>
<reference evidence="2 3" key="1">
    <citation type="submission" date="2015-04" db="EMBL/GenBank/DDBJ databases">
        <title>Draft genome sequence of bacteremic isolate Catabacter hongkongensis type strain HKU16T.</title>
        <authorList>
            <person name="Lau S.K."/>
            <person name="Teng J.L."/>
            <person name="Huang Y."/>
            <person name="Curreem S.O."/>
            <person name="Tsui S.K."/>
            <person name="Woo P.C."/>
        </authorList>
    </citation>
    <scope>NUCLEOTIDE SEQUENCE [LARGE SCALE GENOMIC DNA]</scope>
    <source>
        <strain evidence="2 3">HKU16</strain>
    </source>
</reference>
<dbReference type="Proteomes" id="UP000034076">
    <property type="component" value="Unassembled WGS sequence"/>
</dbReference>
<dbReference type="OrthoDB" id="5348456at2"/>
<accession>A0A0M2NFZ4</accession>
<dbReference type="EMBL" id="LAYJ01000088">
    <property type="protein sequence ID" value="KKI51078.1"/>
    <property type="molecule type" value="Genomic_DNA"/>
</dbReference>
<evidence type="ECO:0000313" key="3">
    <source>
        <dbReference type="Proteomes" id="UP000034076"/>
    </source>
</evidence>
<dbReference type="PROSITE" id="PS51354">
    <property type="entry name" value="GLUTAREDOXIN_2"/>
    <property type="match status" value="1"/>
</dbReference>